<evidence type="ECO:0000313" key="3">
    <source>
        <dbReference type="EMBL" id="MBB3326272.1"/>
    </source>
</evidence>
<dbReference type="Proteomes" id="UP000565572">
    <property type="component" value="Unassembled WGS sequence"/>
</dbReference>
<keyword evidence="2" id="KW-0663">Pyridoxal phosphate</keyword>
<dbReference type="GO" id="GO:0000271">
    <property type="term" value="P:polysaccharide biosynthetic process"/>
    <property type="evidence" value="ECO:0007669"/>
    <property type="project" value="TreeGrafter"/>
</dbReference>
<dbReference type="RefSeq" id="WP_183337248.1">
    <property type="nucleotide sequence ID" value="NZ_JACHZG010000001.1"/>
</dbReference>
<reference evidence="3 4" key="1">
    <citation type="submission" date="2020-08" db="EMBL/GenBank/DDBJ databases">
        <title>Sequencing the genomes of 1000 actinobacteria strains.</title>
        <authorList>
            <person name="Klenk H.-P."/>
        </authorList>
    </citation>
    <scope>NUCLEOTIDE SEQUENCE [LARGE SCALE GENOMIC DNA]</scope>
    <source>
        <strain evidence="3 4">DSM 11053</strain>
    </source>
</reference>
<dbReference type="SUPFAM" id="SSF53383">
    <property type="entry name" value="PLP-dependent transferases"/>
    <property type="match status" value="1"/>
</dbReference>
<gene>
    <name evidence="3" type="ORF">FHX39_001216</name>
</gene>
<evidence type="ECO:0000256" key="2">
    <source>
        <dbReference type="RuleBase" id="RU004508"/>
    </source>
</evidence>
<name>A0A7W5P6D5_9ACTN</name>
<dbReference type="Gene3D" id="3.40.640.10">
    <property type="entry name" value="Type I PLP-dependent aspartate aminotransferase-like (Major domain)"/>
    <property type="match status" value="1"/>
</dbReference>
<dbReference type="GO" id="GO:0030170">
    <property type="term" value="F:pyridoxal phosphate binding"/>
    <property type="evidence" value="ECO:0007669"/>
    <property type="project" value="TreeGrafter"/>
</dbReference>
<dbReference type="GO" id="GO:0008483">
    <property type="term" value="F:transaminase activity"/>
    <property type="evidence" value="ECO:0007669"/>
    <property type="project" value="TreeGrafter"/>
</dbReference>
<evidence type="ECO:0000313" key="4">
    <source>
        <dbReference type="Proteomes" id="UP000565572"/>
    </source>
</evidence>
<accession>A0A7W5P6D5</accession>
<dbReference type="InterPro" id="IPR015424">
    <property type="entry name" value="PyrdxlP-dep_Trfase"/>
</dbReference>
<comment type="similarity">
    <text evidence="2">Belongs to the DegT/DnrJ/EryC1 family.</text>
</comment>
<protein>
    <submittedName>
        <fullName evidence="3">dTDP-4-amino-4,6-dideoxygalactose transaminase</fullName>
    </submittedName>
</protein>
<dbReference type="InterPro" id="IPR015421">
    <property type="entry name" value="PyrdxlP-dep_Trfase_major"/>
</dbReference>
<organism evidence="3 4">
    <name type="scientific">Microlunatus antarcticus</name>
    <dbReference type="NCBI Taxonomy" id="53388"/>
    <lineage>
        <taxon>Bacteria</taxon>
        <taxon>Bacillati</taxon>
        <taxon>Actinomycetota</taxon>
        <taxon>Actinomycetes</taxon>
        <taxon>Propionibacteriales</taxon>
        <taxon>Propionibacteriaceae</taxon>
        <taxon>Microlunatus</taxon>
    </lineage>
</organism>
<keyword evidence="4" id="KW-1185">Reference proteome</keyword>
<dbReference type="Pfam" id="PF01041">
    <property type="entry name" value="DegT_DnrJ_EryC1"/>
    <property type="match status" value="1"/>
</dbReference>
<dbReference type="PANTHER" id="PTHR30244:SF34">
    <property type="entry name" value="DTDP-4-AMINO-4,6-DIDEOXYGALACTOSE TRANSAMINASE"/>
    <property type="match status" value="1"/>
</dbReference>
<comment type="cofactor">
    <cofactor evidence="1">
        <name>pyridoxal 5'-phosphate</name>
        <dbReference type="ChEBI" id="CHEBI:597326"/>
    </cofactor>
</comment>
<sequence length="388" mass="41680">MHPRHRLDLRSRDVVRGLAAVVVARRRGCAERMLLREVGASDDVLATLSVRAAWDLLLTASDWPEGAEVVVSAITHPAMAALVSEAGFVPVPVDLDLASLLPTPAALEDAITPRTRAVLVAQLFGGRSDLGQIAATCRAHGLLLVEDAAQAWTGPETLRSAADVTLVSFGLIKTATAVGGALVRVSDPELLARLRRLHPTWPVQPRRAYARRLVRAQVLLVISRPRVHGLLLGACRLGGVDPERLLGRLTRGSSAGDSLQRRRRPSAALLATLTWRLRPADPSAARTRARTASGEALRAGLPAQVPQPGERAVRTHWLFPVRADDPAALVARLRRAGVDASAGTSNLVALTTDGPAADLMRHVVYVPAYPELPEEWRQAVRRVLSQDA</sequence>
<dbReference type="PANTHER" id="PTHR30244">
    <property type="entry name" value="TRANSAMINASE"/>
    <property type="match status" value="1"/>
</dbReference>
<comment type="caution">
    <text evidence="3">The sequence shown here is derived from an EMBL/GenBank/DDBJ whole genome shotgun (WGS) entry which is preliminary data.</text>
</comment>
<evidence type="ECO:0000256" key="1">
    <source>
        <dbReference type="ARBA" id="ARBA00001933"/>
    </source>
</evidence>
<dbReference type="EMBL" id="JACHZG010000001">
    <property type="protein sequence ID" value="MBB3326272.1"/>
    <property type="molecule type" value="Genomic_DNA"/>
</dbReference>
<proteinExistence type="inferred from homology"/>
<dbReference type="AlphaFoldDB" id="A0A7W5P6D5"/>
<dbReference type="InterPro" id="IPR000653">
    <property type="entry name" value="DegT/StrS_aminotransferase"/>
</dbReference>